<dbReference type="AlphaFoldDB" id="A0A2H3CSR2"/>
<dbReference type="EMBL" id="KZ293686">
    <property type="protein sequence ID" value="PBK86099.1"/>
    <property type="molecule type" value="Genomic_DNA"/>
</dbReference>
<dbReference type="Proteomes" id="UP000217790">
    <property type="component" value="Unassembled WGS sequence"/>
</dbReference>
<reference evidence="3" key="1">
    <citation type="journal article" date="2017" name="Nat. Ecol. Evol.">
        <title>Genome expansion and lineage-specific genetic innovations in the forest pathogenic fungi Armillaria.</title>
        <authorList>
            <person name="Sipos G."/>
            <person name="Prasanna A.N."/>
            <person name="Walter M.C."/>
            <person name="O'Connor E."/>
            <person name="Balint B."/>
            <person name="Krizsan K."/>
            <person name="Kiss B."/>
            <person name="Hess J."/>
            <person name="Varga T."/>
            <person name="Slot J."/>
            <person name="Riley R."/>
            <person name="Boka B."/>
            <person name="Rigling D."/>
            <person name="Barry K."/>
            <person name="Lee J."/>
            <person name="Mihaltcheva S."/>
            <person name="LaButti K."/>
            <person name="Lipzen A."/>
            <person name="Waldron R."/>
            <person name="Moloney N.M."/>
            <person name="Sperisen C."/>
            <person name="Kredics L."/>
            <person name="Vagvoelgyi C."/>
            <person name="Patrignani A."/>
            <person name="Fitzpatrick D."/>
            <person name="Nagy I."/>
            <person name="Doyle S."/>
            <person name="Anderson J.B."/>
            <person name="Grigoriev I.V."/>
            <person name="Gueldener U."/>
            <person name="Muensterkoetter M."/>
            <person name="Nagy L.G."/>
        </authorList>
    </citation>
    <scope>NUCLEOTIDE SEQUENCE [LARGE SCALE GENOMIC DNA]</scope>
    <source>
        <strain evidence="3">Ar21-2</strain>
    </source>
</reference>
<accession>A0A2H3CSR2</accession>
<keyword evidence="3" id="KW-1185">Reference proteome</keyword>
<evidence type="ECO:0000313" key="2">
    <source>
        <dbReference type="EMBL" id="PBK86099.1"/>
    </source>
</evidence>
<dbReference type="InParanoid" id="A0A2H3CSR2"/>
<protein>
    <submittedName>
        <fullName evidence="2">Uncharacterized protein</fullName>
    </submittedName>
</protein>
<evidence type="ECO:0000313" key="3">
    <source>
        <dbReference type="Proteomes" id="UP000217790"/>
    </source>
</evidence>
<organism evidence="2 3">
    <name type="scientific">Armillaria gallica</name>
    <name type="common">Bulbous honey fungus</name>
    <name type="synonym">Armillaria bulbosa</name>
    <dbReference type="NCBI Taxonomy" id="47427"/>
    <lineage>
        <taxon>Eukaryota</taxon>
        <taxon>Fungi</taxon>
        <taxon>Dikarya</taxon>
        <taxon>Basidiomycota</taxon>
        <taxon>Agaricomycotina</taxon>
        <taxon>Agaricomycetes</taxon>
        <taxon>Agaricomycetidae</taxon>
        <taxon>Agaricales</taxon>
        <taxon>Marasmiineae</taxon>
        <taxon>Physalacriaceae</taxon>
        <taxon>Armillaria</taxon>
    </lineage>
</organism>
<proteinExistence type="predicted"/>
<evidence type="ECO:0000256" key="1">
    <source>
        <dbReference type="SAM" id="MobiDB-lite"/>
    </source>
</evidence>
<gene>
    <name evidence="2" type="ORF">ARMGADRAFT_1035829</name>
</gene>
<dbReference type="OrthoDB" id="10451621at2759"/>
<sequence>MPLEADQGSRRSIKIRLQGKTTAVAQAKKNAPVYKYPEDEDADTEREVGDIGVGTDMNQEWRGDIVGGSTILVLLGIDIDRHKGREGYGSNERIFVTDTGCETIILNTLLPSTSTIADIEASTEMSDSSGDVYVTKRVEEAAKTNSKTYRQSQNSLSIASQTKIQKPFCSIGSQTPFSPRSRIPPFQPPRARCKSSLDNRHFMDPGQISGVDRLVSGDGRKI</sequence>
<name>A0A2H3CSR2_ARMGA</name>
<feature type="region of interest" description="Disordered" evidence="1">
    <location>
        <begin position="202"/>
        <end position="222"/>
    </location>
</feature>